<dbReference type="Proteomes" id="UP000237144">
    <property type="component" value="Unassembled WGS sequence"/>
</dbReference>
<accession>A0A2S5BBD7</accession>
<evidence type="ECO:0008006" key="3">
    <source>
        <dbReference type="Google" id="ProtNLM"/>
    </source>
</evidence>
<dbReference type="Gene3D" id="3.80.10.10">
    <property type="entry name" value="Ribonuclease Inhibitor"/>
    <property type="match status" value="1"/>
</dbReference>
<evidence type="ECO:0000313" key="2">
    <source>
        <dbReference type="Proteomes" id="UP000237144"/>
    </source>
</evidence>
<comment type="caution">
    <text evidence="1">The sequence shown here is derived from an EMBL/GenBank/DDBJ whole genome shotgun (WGS) entry which is preliminary data.</text>
</comment>
<protein>
    <recommendedName>
        <fullName evidence="3">F-box domain-containing protein</fullName>
    </recommendedName>
</protein>
<proteinExistence type="predicted"/>
<dbReference type="OrthoDB" id="2527069at2759"/>
<name>A0A2S5BBD7_9BASI</name>
<dbReference type="EMBL" id="PJQD01000029">
    <property type="protein sequence ID" value="POY74086.1"/>
    <property type="molecule type" value="Genomic_DNA"/>
</dbReference>
<dbReference type="AlphaFoldDB" id="A0A2S5BBD7"/>
<organism evidence="1 2">
    <name type="scientific">Rhodotorula taiwanensis</name>
    <dbReference type="NCBI Taxonomy" id="741276"/>
    <lineage>
        <taxon>Eukaryota</taxon>
        <taxon>Fungi</taxon>
        <taxon>Dikarya</taxon>
        <taxon>Basidiomycota</taxon>
        <taxon>Pucciniomycotina</taxon>
        <taxon>Microbotryomycetes</taxon>
        <taxon>Sporidiobolales</taxon>
        <taxon>Sporidiobolaceae</taxon>
        <taxon>Rhodotorula</taxon>
    </lineage>
</organism>
<keyword evidence="2" id="KW-1185">Reference proteome</keyword>
<gene>
    <name evidence="1" type="ORF">BMF94_2898</name>
</gene>
<sequence>MASPPADAVDRIAHPDKLSHLPTELLDSILIQTWAEKRPSGPINRALLPWYDRYSWKTVSIASPADHAKIRDIVARRPHVRALCETLRINLGPDLLSPTWLETVLPGFPNLVTLELNDLSAAAFNRLVSEQQPHLLPTRLRELTVYCTTGTLKDPYHPSHWKPVLDRLPELIDLGLDLRSIETPTGRIKTKSTYAFPQLESLYVALPQKGRSSALTLIESAPNLKALELASNSPIPDFAGALAALKEPGKLTRLELDADPKKGWAFPSELSKLVKLETLILDGQWQRLSQDDVDALGRLSFSRFSLGPATDYPLKFLLATLRNGRQPNLKHLQFDNIKAKEGYD</sequence>
<dbReference type="InterPro" id="IPR032675">
    <property type="entry name" value="LRR_dom_sf"/>
</dbReference>
<reference evidence="1 2" key="1">
    <citation type="journal article" date="2018" name="Front. Microbiol.">
        <title>Prospects for Fungal Bioremediation of Acidic Radioactive Waste Sites: Characterization and Genome Sequence of Rhodotorula taiwanensis MD1149.</title>
        <authorList>
            <person name="Tkavc R."/>
            <person name="Matrosova V.Y."/>
            <person name="Grichenko O.E."/>
            <person name="Gostincar C."/>
            <person name="Volpe R.P."/>
            <person name="Klimenkova P."/>
            <person name="Gaidamakova E.K."/>
            <person name="Zhou C.E."/>
            <person name="Stewart B.J."/>
            <person name="Lyman M.G."/>
            <person name="Malfatti S.A."/>
            <person name="Rubinfeld B."/>
            <person name="Courtot M."/>
            <person name="Singh J."/>
            <person name="Dalgard C.L."/>
            <person name="Hamilton T."/>
            <person name="Frey K.G."/>
            <person name="Gunde-Cimerman N."/>
            <person name="Dugan L."/>
            <person name="Daly M.J."/>
        </authorList>
    </citation>
    <scope>NUCLEOTIDE SEQUENCE [LARGE SCALE GENOMIC DNA]</scope>
    <source>
        <strain evidence="1 2">MD1149</strain>
    </source>
</reference>
<evidence type="ECO:0000313" key="1">
    <source>
        <dbReference type="EMBL" id="POY74086.1"/>
    </source>
</evidence>
<dbReference type="SUPFAM" id="SSF52047">
    <property type="entry name" value="RNI-like"/>
    <property type="match status" value="1"/>
</dbReference>